<name>A0ABM7U9F0_9ACTO</name>
<feature type="transmembrane region" description="Helical" evidence="12">
    <location>
        <begin position="26"/>
        <end position="48"/>
    </location>
</feature>
<evidence type="ECO:0000256" key="8">
    <source>
        <dbReference type="ARBA" id="ARBA00022989"/>
    </source>
</evidence>
<organism evidence="14 15">
    <name type="scientific">Actinomyces capricornis</name>
    <dbReference type="NCBI Taxonomy" id="2755559"/>
    <lineage>
        <taxon>Bacteria</taxon>
        <taxon>Bacillati</taxon>
        <taxon>Actinomycetota</taxon>
        <taxon>Actinomycetes</taxon>
        <taxon>Actinomycetales</taxon>
        <taxon>Actinomycetaceae</taxon>
        <taxon>Actinomyces</taxon>
    </lineage>
</organism>
<keyword evidence="2" id="KW-1003">Cell membrane</keyword>
<evidence type="ECO:0000256" key="4">
    <source>
        <dbReference type="ARBA" id="ARBA00022692"/>
    </source>
</evidence>
<keyword evidence="6 11" id="KW-0378">Hydrolase</keyword>
<gene>
    <name evidence="14" type="ORF">MANAM107_08060</name>
</gene>
<comment type="similarity">
    <text evidence="11">Belongs to the peptidase M48 family.</text>
</comment>
<dbReference type="RefSeq" id="WP_223911425.1">
    <property type="nucleotide sequence ID" value="NZ_AP025017.1"/>
</dbReference>
<evidence type="ECO:0000256" key="1">
    <source>
        <dbReference type="ARBA" id="ARBA00004651"/>
    </source>
</evidence>
<keyword evidence="3 11" id="KW-0645">Protease</keyword>
<reference evidence="14 15" key="1">
    <citation type="submission" date="2021-08" db="EMBL/GenBank/DDBJ databases">
        <title>Whole genome sequence of novel Actinomyces species strain MAS-1.</title>
        <authorList>
            <person name="Saito M."/>
            <person name="Kuwahara N."/>
            <person name="Takizawa T."/>
            <person name="Gotouda H."/>
            <person name="Ochiai T."/>
        </authorList>
    </citation>
    <scope>NUCLEOTIDE SEQUENCE [LARGE SCALE GENOMIC DNA]</scope>
    <source>
        <strain evidence="14 15">MAS-1</strain>
    </source>
</reference>
<dbReference type="InterPro" id="IPR001915">
    <property type="entry name" value="Peptidase_M48"/>
</dbReference>
<evidence type="ECO:0000256" key="9">
    <source>
        <dbReference type="ARBA" id="ARBA00023049"/>
    </source>
</evidence>
<dbReference type="Pfam" id="PF01435">
    <property type="entry name" value="Peptidase_M48"/>
    <property type="match status" value="1"/>
</dbReference>
<evidence type="ECO:0000256" key="10">
    <source>
        <dbReference type="ARBA" id="ARBA00023136"/>
    </source>
</evidence>
<comment type="subcellular location">
    <subcellularLocation>
        <location evidence="1">Cell membrane</location>
        <topology evidence="1">Multi-pass membrane protein</topology>
    </subcellularLocation>
</comment>
<keyword evidence="5" id="KW-0479">Metal-binding</keyword>
<evidence type="ECO:0000256" key="11">
    <source>
        <dbReference type="RuleBase" id="RU003983"/>
    </source>
</evidence>
<evidence type="ECO:0000256" key="6">
    <source>
        <dbReference type="ARBA" id="ARBA00022801"/>
    </source>
</evidence>
<dbReference type="Proteomes" id="UP000824496">
    <property type="component" value="Chromosome"/>
</dbReference>
<feature type="domain" description="Peptidase M48" evidence="13">
    <location>
        <begin position="92"/>
        <end position="156"/>
    </location>
</feature>
<dbReference type="PANTHER" id="PTHR43221:SF1">
    <property type="entry name" value="PROTEASE HTPX"/>
    <property type="match status" value="1"/>
</dbReference>
<keyword evidence="15" id="KW-1185">Reference proteome</keyword>
<protein>
    <recommendedName>
        <fullName evidence="13">Peptidase M48 domain-containing protein</fullName>
    </recommendedName>
</protein>
<proteinExistence type="inferred from homology"/>
<dbReference type="Gene3D" id="3.30.2010.10">
    <property type="entry name" value="Metalloproteases ('zincins'), catalytic domain"/>
    <property type="match status" value="1"/>
</dbReference>
<evidence type="ECO:0000313" key="15">
    <source>
        <dbReference type="Proteomes" id="UP000824496"/>
    </source>
</evidence>
<evidence type="ECO:0000256" key="5">
    <source>
        <dbReference type="ARBA" id="ARBA00022723"/>
    </source>
</evidence>
<keyword evidence="9 11" id="KW-0482">Metalloprotease</keyword>
<dbReference type="CDD" id="cd07325">
    <property type="entry name" value="M48_Ste24p_like"/>
    <property type="match status" value="1"/>
</dbReference>
<comment type="cofactor">
    <cofactor evidence="11">
        <name>Zn(2+)</name>
        <dbReference type="ChEBI" id="CHEBI:29105"/>
    </cofactor>
    <text evidence="11">Binds 1 zinc ion per subunit.</text>
</comment>
<accession>A0ABM7U9F0</accession>
<dbReference type="EMBL" id="AP025017">
    <property type="protein sequence ID" value="BDA63972.1"/>
    <property type="molecule type" value="Genomic_DNA"/>
</dbReference>
<evidence type="ECO:0000256" key="3">
    <source>
        <dbReference type="ARBA" id="ARBA00022670"/>
    </source>
</evidence>
<keyword evidence="7 11" id="KW-0862">Zinc</keyword>
<evidence type="ECO:0000259" key="13">
    <source>
        <dbReference type="Pfam" id="PF01435"/>
    </source>
</evidence>
<evidence type="ECO:0000256" key="12">
    <source>
        <dbReference type="SAM" id="Phobius"/>
    </source>
</evidence>
<evidence type="ECO:0000256" key="2">
    <source>
        <dbReference type="ARBA" id="ARBA00022475"/>
    </source>
</evidence>
<keyword evidence="8 12" id="KW-1133">Transmembrane helix</keyword>
<dbReference type="InterPro" id="IPR050083">
    <property type="entry name" value="HtpX_protease"/>
</dbReference>
<dbReference type="PANTHER" id="PTHR43221">
    <property type="entry name" value="PROTEASE HTPX"/>
    <property type="match status" value="1"/>
</dbReference>
<keyword evidence="4 12" id="KW-0812">Transmembrane</keyword>
<evidence type="ECO:0000256" key="7">
    <source>
        <dbReference type="ARBA" id="ARBA00022833"/>
    </source>
</evidence>
<evidence type="ECO:0000313" key="14">
    <source>
        <dbReference type="EMBL" id="BDA63972.1"/>
    </source>
</evidence>
<keyword evidence="10 12" id="KW-0472">Membrane</keyword>
<sequence length="264" mass="29361">MIVLALLLNVALIVAAIVLLLHRQELPGYLSGVIPALFLAPFAAFILIRFQYWSTIANGVEVTSKQFPEIWGLLQELFPVMGFTADAPRANDRIPRVYLVNGNGVMNAFASKCAVTRGYVVLHSDLVDTAYDHGNIEGLRFVLAHELAHIKCGHVSIWRTILHPALALLRLDTSLTRAQEYTADRTAAFVSPHGALEVARILYAGKHMGARMDLDEYMHSMTTHKDGIWLRIVNLLSSHAVGFRRMEALRAASQGQWDVHGRML</sequence>